<dbReference type="EMBL" id="JWIR02000003">
    <property type="protein sequence ID" value="KKB43420.1"/>
    <property type="molecule type" value="Genomic_DNA"/>
</dbReference>
<dbReference type="RefSeq" id="WP_039235580.1">
    <property type="nucleotide sequence ID" value="NZ_JWIQ02000017.1"/>
</dbReference>
<dbReference type="GO" id="GO:0046872">
    <property type="term" value="F:metal ion binding"/>
    <property type="evidence" value="ECO:0007669"/>
    <property type="project" value="UniProtKB-KW"/>
</dbReference>
<accession>A0A0F5IDJ1</accession>
<dbReference type="Gene3D" id="1.10.10.10">
    <property type="entry name" value="Winged helix-like DNA-binding domain superfamily/Winged helix DNA-binding domain"/>
    <property type="match status" value="1"/>
</dbReference>
<feature type="domain" description="Helix-turn-helix type 11" evidence="3">
    <location>
        <begin position="12"/>
        <end position="64"/>
    </location>
</feature>
<feature type="binding site" evidence="1">
    <location>
        <position position="153"/>
    </location>
    <ligand>
        <name>Ni(2+)</name>
        <dbReference type="ChEBI" id="CHEBI:49786"/>
    </ligand>
</feature>
<dbReference type="Gene3D" id="3.30.1340.20">
    <property type="entry name" value="3H domain"/>
    <property type="match status" value="1"/>
</dbReference>
<accession>A0A0F5HMM1</accession>
<dbReference type="InterPro" id="IPR026043">
    <property type="entry name" value="NadR"/>
</dbReference>
<dbReference type="InterPro" id="IPR035922">
    <property type="entry name" value="3H_dom_sf"/>
</dbReference>
<dbReference type="Pfam" id="PF08279">
    <property type="entry name" value="HTH_11"/>
    <property type="match status" value="1"/>
</dbReference>
<dbReference type="PANTHER" id="PTHR40068:SF1">
    <property type="entry name" value="TRANSCRIPTION REPRESSOR NIAR-RELATED"/>
    <property type="match status" value="1"/>
</dbReference>
<dbReference type="InterPro" id="IPR036390">
    <property type="entry name" value="WH_DNA-bd_sf"/>
</dbReference>
<keyword evidence="5" id="KW-1185">Reference proteome</keyword>
<sequence length="179" mass="19970">MTSGKKILGEKRRQLILDWLQTSKEPLTGSELARRTNVSRQVIVNDITLLKARNEPIVATSQGYLYIAPAAPEQWIERSVACHHVPEDTEKELNLLVDLGLLVKDVKVEHPIYGDLTASIMVSSRKEVTQFMEKVHETNASYLSELTDGVHLHTIAAKNEELLDEAEAALKEAGFLLAD</sequence>
<gene>
    <name evidence="4" type="ORF">QY95_01665</name>
</gene>
<feature type="binding site" evidence="1">
    <location>
        <position position="84"/>
    </location>
    <ligand>
        <name>Ni(2+)</name>
        <dbReference type="ChEBI" id="CHEBI:49786"/>
    </ligand>
</feature>
<feature type="binding site" evidence="1">
    <location>
        <position position="151"/>
    </location>
    <ligand>
        <name>Ni(2+)</name>
        <dbReference type="ChEBI" id="CHEBI:49786"/>
    </ligand>
</feature>
<feature type="binding site" evidence="1">
    <location>
        <position position="92"/>
    </location>
    <ligand>
        <name>Ni(2+)</name>
        <dbReference type="ChEBI" id="CHEBI:49786"/>
    </ligand>
</feature>
<evidence type="ECO:0000259" key="3">
    <source>
        <dbReference type="Pfam" id="PF08279"/>
    </source>
</evidence>
<dbReference type="PIRSF" id="PIRSF037847">
    <property type="entry name" value="NiaR"/>
    <property type="match status" value="1"/>
</dbReference>
<dbReference type="Proteomes" id="UP000031563">
    <property type="component" value="Unassembled WGS sequence"/>
</dbReference>
<dbReference type="InterPro" id="IPR036388">
    <property type="entry name" value="WH-like_DNA-bd_sf"/>
</dbReference>
<evidence type="ECO:0000256" key="1">
    <source>
        <dbReference type="PIRSR" id="PIRSR037847-1"/>
    </source>
</evidence>
<dbReference type="OrthoDB" id="9792661at2"/>
<dbReference type="STRING" id="1221996.QY95_01665"/>
<dbReference type="SUPFAM" id="SSF46785">
    <property type="entry name" value="Winged helix' DNA-binding domain"/>
    <property type="match status" value="1"/>
</dbReference>
<dbReference type="InterPro" id="IPR013196">
    <property type="entry name" value="HTH_11"/>
</dbReference>
<organism evidence="4 5">
    <name type="scientific">Bacillus thermotolerans</name>
    <name type="common">Quasibacillus thermotolerans</name>
    <dbReference type="NCBI Taxonomy" id="1221996"/>
    <lineage>
        <taxon>Bacteria</taxon>
        <taxon>Bacillati</taxon>
        <taxon>Bacillota</taxon>
        <taxon>Bacilli</taxon>
        <taxon>Bacillales</taxon>
        <taxon>Bacillaceae</taxon>
        <taxon>Bacillus</taxon>
    </lineage>
</organism>
<dbReference type="PANTHER" id="PTHR40068">
    <property type="entry name" value="TRANSCRIPTION REPRESSOR NIAR-RELATED"/>
    <property type="match status" value="1"/>
</dbReference>
<keyword evidence="1" id="KW-0479">Metal-binding</keyword>
<dbReference type="InterPro" id="IPR004173">
    <property type="entry name" value="3H_domain"/>
</dbReference>
<dbReference type="AlphaFoldDB" id="A0A0F5IDJ1"/>
<evidence type="ECO:0000313" key="5">
    <source>
        <dbReference type="Proteomes" id="UP000031563"/>
    </source>
</evidence>
<proteinExistence type="predicted"/>
<dbReference type="SUPFAM" id="SSF75500">
    <property type="entry name" value="Putative transcriptional regulator TM1602, C-terminal domain"/>
    <property type="match status" value="1"/>
</dbReference>
<reference evidence="4" key="1">
    <citation type="submission" date="2015-02" db="EMBL/GenBank/DDBJ databases">
        <title>Genome Assembly of Bacillaceae bacterium MTCC 8252.</title>
        <authorList>
            <person name="Verma A."/>
            <person name="Khatri I."/>
            <person name="Mual P."/>
            <person name="Subramanian S."/>
            <person name="Krishnamurthi S."/>
        </authorList>
    </citation>
    <scope>NUCLEOTIDE SEQUENCE [LARGE SCALE GENOMIC DNA]</scope>
    <source>
        <strain evidence="4">MTCC 8252</strain>
    </source>
</reference>
<protein>
    <submittedName>
        <fullName evidence="4">Transcriptional repressor for NAD biosynthesis, Gram-positive family</fullName>
    </submittedName>
</protein>
<feature type="domain" description="3H" evidence="2">
    <location>
        <begin position="80"/>
        <end position="176"/>
    </location>
</feature>
<comment type="caution">
    <text evidence="4">The sequence shown here is derived from an EMBL/GenBank/DDBJ whole genome shotgun (WGS) entry which is preliminary data.</text>
</comment>
<dbReference type="Pfam" id="PF02829">
    <property type="entry name" value="3H"/>
    <property type="match status" value="1"/>
</dbReference>
<name>A0A0F5IDJ1_BACTR</name>
<evidence type="ECO:0000313" key="4">
    <source>
        <dbReference type="EMBL" id="KKB43420.1"/>
    </source>
</evidence>
<keyword evidence="1" id="KW-0533">Nickel</keyword>
<evidence type="ECO:0000259" key="2">
    <source>
        <dbReference type="Pfam" id="PF02829"/>
    </source>
</evidence>